<gene>
    <name evidence="7" type="ORF">SAMN04488528_10547</name>
</gene>
<dbReference type="InterPro" id="IPR005494">
    <property type="entry name" value="GSPS_pre-ATP-grasp-like_dom"/>
</dbReference>
<dbReference type="RefSeq" id="WP_090043070.1">
    <property type="nucleotide sequence ID" value="NZ_FOKI01000054.1"/>
</dbReference>
<dbReference type="AlphaFoldDB" id="A0A1I1AYJ5"/>
<evidence type="ECO:0000256" key="3">
    <source>
        <dbReference type="ARBA" id="ARBA00022741"/>
    </source>
</evidence>
<sequence>MKDQKNFTEDGLFNNYIVSSSYENLVHCQIPFFIDSNFYSEILFYSEEINKLCLKVLDEITSSHKDLLNYIDNFSYKDNIFNLKCPLSPMFWTRFDTFREDNDKIFFSEFNYDKPCAQKEISLSGKLDFENNINKNFEKTFISKLTEICDNLKSYNVAVLIDPCHYEELYLAYYFKHLFINSNINIIQVGPQNLCVKNDSVYAFNDIKINIILRLFPTEYFEEIDTIHDILKCFDEGNVSIINDPRVVAIQAKSFFAYLWDLVNSDSILLSNREKNIIKQCIPYTFIFKASNYNEVLKNKDKYVLKPSFGRYSDNVYIGSFFNYEEWNNILISTLKSNRIYIVQDLINIKKEYTYAPSDNNMNIPSIAYGNFGAYLIDKSLEGICIRWSNTLLTNNDTTWMCPIGIKYYPLALEKHEFLNRKFVLDKVTERSSFEYNFTGSYTNINEYISLNSMIIDKKLYNDLYYCSSMFCKILRKTSKLVSDNFNVFYELLGIPSNIKDLVLNSHTNVLCALGRIDFALDNNGVLKILEFNSETPAGVVESIGINKIIKEELNISYCDPNNNLRDKIKNVFYKILKDFSSNINIKNIGFLSTSYYEDVFTTSILSDICSELQDFNIIVGNIYDLQIENDKVYLYGTELQAIYRHFPLDWISYDEELIDLINLLNRKTFVINPTHTLITQSKAFLAVIYELIGKNFYDSVEEDFIEKHIPYTCLEPNNILSRDCLIKPYLSREGGGIVLSYEGIRKNVDNVIFQDRVNTLPFYMDRYSTIGYKKLFQFPVMGVFIADDEPCGIFTRMGDFITNESAIFISTYVRHVK</sequence>
<keyword evidence="8" id="KW-1185">Reference proteome</keyword>
<name>A0A1I1AYJ5_9CLOT</name>
<protein>
    <submittedName>
        <fullName evidence="7">Glutathionylspermidine synthase</fullName>
    </submittedName>
</protein>
<keyword evidence="5" id="KW-0460">Magnesium</keyword>
<dbReference type="Proteomes" id="UP000198619">
    <property type="component" value="Unassembled WGS sequence"/>
</dbReference>
<proteinExistence type="predicted"/>
<dbReference type="GO" id="GO:0005524">
    <property type="term" value="F:ATP binding"/>
    <property type="evidence" value="ECO:0007669"/>
    <property type="project" value="UniProtKB-KW"/>
</dbReference>
<evidence type="ECO:0000313" key="8">
    <source>
        <dbReference type="Proteomes" id="UP000198619"/>
    </source>
</evidence>
<keyword evidence="3" id="KW-0547">Nucleotide-binding</keyword>
<dbReference type="GO" id="GO:0046872">
    <property type="term" value="F:metal ion binding"/>
    <property type="evidence" value="ECO:0007669"/>
    <property type="project" value="UniProtKB-KW"/>
</dbReference>
<dbReference type="STRING" id="84698.SAMN04488528_10547"/>
<evidence type="ECO:0000259" key="6">
    <source>
        <dbReference type="Pfam" id="PF03738"/>
    </source>
</evidence>
<dbReference type="EMBL" id="FOKI01000054">
    <property type="protein sequence ID" value="SFB43169.1"/>
    <property type="molecule type" value="Genomic_DNA"/>
</dbReference>
<keyword evidence="2" id="KW-0479">Metal-binding</keyword>
<dbReference type="SUPFAM" id="SSF56059">
    <property type="entry name" value="Glutathione synthetase ATP-binding domain-like"/>
    <property type="match status" value="2"/>
</dbReference>
<accession>A0A1I1AYJ5</accession>
<feature type="domain" description="Glutathionylspermidine synthase pre-ATP-grasp-like" evidence="6">
    <location>
        <begin position="434"/>
        <end position="814"/>
    </location>
</feature>
<evidence type="ECO:0000256" key="4">
    <source>
        <dbReference type="ARBA" id="ARBA00022840"/>
    </source>
</evidence>
<reference evidence="7 8" key="1">
    <citation type="submission" date="2016-10" db="EMBL/GenBank/DDBJ databases">
        <authorList>
            <person name="de Groot N.N."/>
        </authorList>
    </citation>
    <scope>NUCLEOTIDE SEQUENCE [LARGE SCALE GENOMIC DNA]</scope>
    <source>
        <strain evidence="7 8">DSM 12271</strain>
    </source>
</reference>
<evidence type="ECO:0000256" key="1">
    <source>
        <dbReference type="ARBA" id="ARBA00022598"/>
    </source>
</evidence>
<evidence type="ECO:0000256" key="5">
    <source>
        <dbReference type="ARBA" id="ARBA00022842"/>
    </source>
</evidence>
<dbReference type="Pfam" id="PF03738">
    <property type="entry name" value="GSP_synth"/>
    <property type="match status" value="2"/>
</dbReference>
<dbReference type="OrthoDB" id="9765517at2"/>
<feature type="domain" description="Glutathionylspermidine synthase pre-ATP-grasp-like" evidence="6">
    <location>
        <begin position="46"/>
        <end position="400"/>
    </location>
</feature>
<keyword evidence="1" id="KW-0436">Ligase</keyword>
<evidence type="ECO:0000313" key="7">
    <source>
        <dbReference type="EMBL" id="SFB43169.1"/>
    </source>
</evidence>
<evidence type="ECO:0000256" key="2">
    <source>
        <dbReference type="ARBA" id="ARBA00022723"/>
    </source>
</evidence>
<keyword evidence="4" id="KW-0067">ATP-binding</keyword>
<dbReference type="GO" id="GO:0016874">
    <property type="term" value="F:ligase activity"/>
    <property type="evidence" value="ECO:0007669"/>
    <property type="project" value="UniProtKB-KW"/>
</dbReference>
<organism evidence="7 8">
    <name type="scientific">Clostridium frigidicarnis</name>
    <dbReference type="NCBI Taxonomy" id="84698"/>
    <lineage>
        <taxon>Bacteria</taxon>
        <taxon>Bacillati</taxon>
        <taxon>Bacillota</taxon>
        <taxon>Clostridia</taxon>
        <taxon>Eubacteriales</taxon>
        <taxon>Clostridiaceae</taxon>
        <taxon>Clostridium</taxon>
    </lineage>
</organism>